<dbReference type="AlphaFoldDB" id="A0A0C4E1J8"/>
<dbReference type="PANTHER" id="PTHR42749">
    <property type="entry name" value="CELL SHAPE-DETERMINING PROTEIN MREB"/>
    <property type="match status" value="1"/>
</dbReference>
<dbReference type="eggNOG" id="ENOG502R6SI">
    <property type="taxonomic scope" value="Eukaryota"/>
</dbReference>
<evidence type="ECO:0008006" key="5">
    <source>
        <dbReference type="Google" id="ProtNLM"/>
    </source>
</evidence>
<evidence type="ECO:0000256" key="1">
    <source>
        <dbReference type="SAM" id="MobiDB-lite"/>
    </source>
</evidence>
<evidence type="ECO:0000313" key="3">
    <source>
        <dbReference type="EnsemblFungi" id="MAPG_06262T0"/>
    </source>
</evidence>
<dbReference type="Gene3D" id="3.30.420.40">
    <property type="match status" value="2"/>
</dbReference>
<dbReference type="EnsemblFungi" id="MAPG_06262T0">
    <property type="protein sequence ID" value="MAPG_06262T0"/>
    <property type="gene ID" value="MAPG_06262"/>
</dbReference>
<dbReference type="PANTHER" id="PTHR42749:SF1">
    <property type="entry name" value="CELL SHAPE-DETERMINING PROTEIN MREB"/>
    <property type="match status" value="1"/>
</dbReference>
<dbReference type="Gene3D" id="3.90.640.10">
    <property type="entry name" value="Actin, Chain A, domain 4"/>
    <property type="match status" value="1"/>
</dbReference>
<reference evidence="2" key="2">
    <citation type="submission" date="2010-05" db="EMBL/GenBank/DDBJ databases">
        <title>The Genome Sequence of Magnaporthe poae strain ATCC 64411.</title>
        <authorList>
            <consortium name="The Broad Institute Genome Sequencing Platform"/>
            <consortium name="Broad Institute Genome Sequencing Center for Infectious Disease"/>
            <person name="Ma L.-J."/>
            <person name="Dead R."/>
            <person name="Young S."/>
            <person name="Zeng Q."/>
            <person name="Koehrsen M."/>
            <person name="Alvarado L."/>
            <person name="Berlin A."/>
            <person name="Chapman S.B."/>
            <person name="Chen Z."/>
            <person name="Freedman E."/>
            <person name="Gellesch M."/>
            <person name="Goldberg J."/>
            <person name="Griggs A."/>
            <person name="Gujja S."/>
            <person name="Heilman E.R."/>
            <person name="Heiman D."/>
            <person name="Hepburn T."/>
            <person name="Howarth C."/>
            <person name="Jen D."/>
            <person name="Larson L."/>
            <person name="Mehta T."/>
            <person name="Neiman D."/>
            <person name="Pearson M."/>
            <person name="Roberts A."/>
            <person name="Saif S."/>
            <person name="Shea T."/>
            <person name="Shenoy N."/>
            <person name="Sisk P."/>
            <person name="Stolte C."/>
            <person name="Sykes S."/>
            <person name="Walk T."/>
            <person name="White J."/>
            <person name="Yandava C."/>
            <person name="Haas B."/>
            <person name="Nusbaum C."/>
            <person name="Birren B."/>
        </authorList>
    </citation>
    <scope>NUCLEOTIDE SEQUENCE</scope>
    <source>
        <strain evidence="2">ATCC 64411</strain>
    </source>
</reference>
<dbReference type="EMBL" id="ADBL01001503">
    <property type="status" value="NOT_ANNOTATED_CDS"/>
    <property type="molecule type" value="Genomic_DNA"/>
</dbReference>
<dbReference type="OrthoDB" id="2963168at2759"/>
<reference evidence="4" key="1">
    <citation type="submission" date="2010-05" db="EMBL/GenBank/DDBJ databases">
        <title>The genome sequence of Magnaporthe poae strain ATCC 64411.</title>
        <authorList>
            <person name="Ma L.-J."/>
            <person name="Dead R."/>
            <person name="Young S."/>
            <person name="Zeng Q."/>
            <person name="Koehrsen M."/>
            <person name="Alvarado L."/>
            <person name="Berlin A."/>
            <person name="Chapman S.B."/>
            <person name="Chen Z."/>
            <person name="Freedman E."/>
            <person name="Gellesch M."/>
            <person name="Goldberg J."/>
            <person name="Griggs A."/>
            <person name="Gujja S."/>
            <person name="Heilman E.R."/>
            <person name="Heiman D."/>
            <person name="Hepburn T."/>
            <person name="Howarth C."/>
            <person name="Jen D."/>
            <person name="Larson L."/>
            <person name="Mehta T."/>
            <person name="Neiman D."/>
            <person name="Pearson M."/>
            <person name="Roberts A."/>
            <person name="Saif S."/>
            <person name="Shea T."/>
            <person name="Shenoy N."/>
            <person name="Sisk P."/>
            <person name="Stolte C."/>
            <person name="Sykes S."/>
            <person name="Walk T."/>
            <person name="White J."/>
            <person name="Yandava C."/>
            <person name="Haas B."/>
            <person name="Nusbaum C."/>
            <person name="Birren B."/>
        </authorList>
    </citation>
    <scope>NUCLEOTIDE SEQUENCE [LARGE SCALE GENOMIC DNA]</scope>
    <source>
        <strain evidence="4">ATCC 64411 / 73-15</strain>
    </source>
</reference>
<dbReference type="VEuPathDB" id="FungiDB:MAPG_06262"/>
<protein>
    <recommendedName>
        <fullName evidence="5">Actin-like ATPase domain-containing protein</fullName>
    </recommendedName>
</protein>
<dbReference type="InterPro" id="IPR043129">
    <property type="entry name" value="ATPase_NBD"/>
</dbReference>
<accession>A0A0C4E1J8</accession>
<feature type="region of interest" description="Disordered" evidence="1">
    <location>
        <begin position="241"/>
        <end position="261"/>
    </location>
</feature>
<evidence type="ECO:0000313" key="4">
    <source>
        <dbReference type="Proteomes" id="UP000011715"/>
    </source>
</evidence>
<name>A0A0C4E1J8_MAGP6</name>
<reference evidence="3" key="4">
    <citation type="journal article" date="2015" name="G3 (Bethesda)">
        <title>Genome sequences of three phytopathogenic species of the Magnaporthaceae family of fungi.</title>
        <authorList>
            <person name="Okagaki L.H."/>
            <person name="Nunes C.C."/>
            <person name="Sailsbery J."/>
            <person name="Clay B."/>
            <person name="Brown D."/>
            <person name="John T."/>
            <person name="Oh Y."/>
            <person name="Young N."/>
            <person name="Fitzgerald M."/>
            <person name="Haas B.J."/>
            <person name="Zeng Q."/>
            <person name="Young S."/>
            <person name="Adiconis X."/>
            <person name="Fan L."/>
            <person name="Levin J.Z."/>
            <person name="Mitchell T.K."/>
            <person name="Okubara P.A."/>
            <person name="Farman M.L."/>
            <person name="Kohn L.M."/>
            <person name="Birren B."/>
            <person name="Ma L.-J."/>
            <person name="Dean R.A."/>
        </authorList>
    </citation>
    <scope>NUCLEOTIDE SEQUENCE</scope>
    <source>
        <strain evidence="3">ATCC 64411 / 73-15</strain>
    </source>
</reference>
<organism evidence="3 4">
    <name type="scientific">Magnaporthiopsis poae (strain ATCC 64411 / 73-15)</name>
    <name type="common">Kentucky bluegrass fungus</name>
    <name type="synonym">Magnaporthe poae</name>
    <dbReference type="NCBI Taxonomy" id="644358"/>
    <lineage>
        <taxon>Eukaryota</taxon>
        <taxon>Fungi</taxon>
        <taxon>Dikarya</taxon>
        <taxon>Ascomycota</taxon>
        <taxon>Pezizomycotina</taxon>
        <taxon>Sordariomycetes</taxon>
        <taxon>Sordariomycetidae</taxon>
        <taxon>Magnaporthales</taxon>
        <taxon>Magnaporthaceae</taxon>
        <taxon>Magnaporthiopsis</taxon>
    </lineage>
</organism>
<reference evidence="3" key="5">
    <citation type="submission" date="2015-06" db="UniProtKB">
        <authorList>
            <consortium name="EnsemblFungi"/>
        </authorList>
    </citation>
    <scope>IDENTIFICATION</scope>
    <source>
        <strain evidence="3">ATCC 64411</strain>
    </source>
</reference>
<proteinExistence type="predicted"/>
<dbReference type="SUPFAM" id="SSF53067">
    <property type="entry name" value="Actin-like ATPase domain"/>
    <property type="match status" value="1"/>
</dbReference>
<reference evidence="2" key="3">
    <citation type="submission" date="2011-03" db="EMBL/GenBank/DDBJ databases">
        <title>Annotation of Magnaporthe poae ATCC 64411.</title>
        <authorList>
            <person name="Ma L.-J."/>
            <person name="Dead R."/>
            <person name="Young S.K."/>
            <person name="Zeng Q."/>
            <person name="Gargeya S."/>
            <person name="Fitzgerald M."/>
            <person name="Haas B."/>
            <person name="Abouelleil A."/>
            <person name="Alvarado L."/>
            <person name="Arachchi H.M."/>
            <person name="Berlin A."/>
            <person name="Brown A."/>
            <person name="Chapman S.B."/>
            <person name="Chen Z."/>
            <person name="Dunbar C."/>
            <person name="Freedman E."/>
            <person name="Gearin G."/>
            <person name="Gellesch M."/>
            <person name="Goldberg J."/>
            <person name="Griggs A."/>
            <person name="Gujja S."/>
            <person name="Heiman D."/>
            <person name="Howarth C."/>
            <person name="Larson L."/>
            <person name="Lui A."/>
            <person name="MacDonald P.J.P."/>
            <person name="Mehta T."/>
            <person name="Montmayeur A."/>
            <person name="Murphy C."/>
            <person name="Neiman D."/>
            <person name="Pearson M."/>
            <person name="Priest M."/>
            <person name="Roberts A."/>
            <person name="Saif S."/>
            <person name="Shea T."/>
            <person name="Shenoy N."/>
            <person name="Sisk P."/>
            <person name="Stolte C."/>
            <person name="Sykes S."/>
            <person name="Yandava C."/>
            <person name="Wortman J."/>
            <person name="Nusbaum C."/>
            <person name="Birren B."/>
        </authorList>
    </citation>
    <scope>NUCLEOTIDE SEQUENCE</scope>
    <source>
        <strain evidence="2">ATCC 64411</strain>
    </source>
</reference>
<evidence type="ECO:0000313" key="2">
    <source>
        <dbReference type="EMBL" id="KLU87261.1"/>
    </source>
</evidence>
<keyword evidence="4" id="KW-1185">Reference proteome</keyword>
<dbReference type="CDD" id="cd10170">
    <property type="entry name" value="ASKHA_NBD_HSP70"/>
    <property type="match status" value="1"/>
</dbReference>
<dbReference type="Proteomes" id="UP000011715">
    <property type="component" value="Unassembled WGS sequence"/>
</dbReference>
<sequence length="385" mass="43148">MPQVEESSKLRKVPSVISVDGNRWGAQCHTLPIDAKHQFYKILLATEQDRHRDVQESQHCTAAQDMLNLTGKDAPQVTAEYLTLLWAAVKPRIDEALKVVMDQNLPNQASTTVLYEWVFTHPYSWSDLSQQRLCLAINSSGVTGGLEATPKMLLTEPEAALRYLIDQLPNGLRHEANDTGIVCDIGGGTIDSMYYWLKSIGPWKVRRVQHKPSALQSRWGGGILLDDQFLAWLDRAMSHAGGPYPSGPGGEPNPKAPSGGERDAFLKHHWNIIKLKHDENAAGLDLEIPATWPDPEARDRKMRLASKDIDTIFQPVLDKITEILGGQLKMKYNEGINRSRYPRYVFLCGGVGLNLYVRAHVKRLVERITDGATTVVDIRQNRDVM</sequence>
<dbReference type="EMBL" id="GL876970">
    <property type="protein sequence ID" value="KLU87261.1"/>
    <property type="molecule type" value="Genomic_DNA"/>
</dbReference>
<gene>
    <name evidence="2" type="ORF">MAPG_06262</name>
</gene>
<dbReference type="STRING" id="644358.A0A0C4E1J8"/>